<evidence type="ECO:0000256" key="2">
    <source>
        <dbReference type="ARBA" id="ARBA00001946"/>
    </source>
</evidence>
<dbReference type="SMART" id="SM00490">
    <property type="entry name" value="HELICc"/>
    <property type="match status" value="1"/>
</dbReference>
<evidence type="ECO:0000256" key="8">
    <source>
        <dbReference type="ARBA" id="ARBA00022840"/>
    </source>
</evidence>
<dbReference type="GO" id="GO:0016787">
    <property type="term" value="F:hydrolase activity"/>
    <property type="evidence" value="ECO:0007669"/>
    <property type="project" value="UniProtKB-KW"/>
</dbReference>
<evidence type="ECO:0000256" key="10">
    <source>
        <dbReference type="ARBA" id="ARBA00023128"/>
    </source>
</evidence>
<evidence type="ECO:0000313" key="15">
    <source>
        <dbReference type="EMBL" id="KAB8297714.1"/>
    </source>
</evidence>
<dbReference type="Gene3D" id="1.20.58.1080">
    <property type="match status" value="1"/>
</dbReference>
<dbReference type="Proteomes" id="UP000326757">
    <property type="component" value="Unassembled WGS sequence"/>
</dbReference>
<dbReference type="InterPro" id="IPR027417">
    <property type="entry name" value="P-loop_NTPase"/>
</dbReference>
<feature type="region of interest" description="Disordered" evidence="13">
    <location>
        <begin position="781"/>
        <end position="811"/>
    </location>
</feature>
<gene>
    <name evidence="15" type="ORF">EYC80_001521</name>
</gene>
<feature type="domain" description="Helicase C-terminal" evidence="14">
    <location>
        <begin position="389"/>
        <end position="562"/>
    </location>
</feature>
<feature type="region of interest" description="Disordered" evidence="13">
    <location>
        <begin position="43"/>
        <end position="83"/>
    </location>
</feature>
<evidence type="ECO:0000256" key="4">
    <source>
        <dbReference type="ARBA" id="ARBA00012552"/>
    </source>
</evidence>
<dbReference type="Pfam" id="PF18147">
    <property type="entry name" value="Suv3_C_1"/>
    <property type="match status" value="1"/>
</dbReference>
<dbReference type="Gene3D" id="3.40.50.300">
    <property type="entry name" value="P-loop containing nucleotide triphosphate hydrolases"/>
    <property type="match status" value="2"/>
</dbReference>
<keyword evidence="5" id="KW-0547">Nucleotide-binding</keyword>
<keyword evidence="7" id="KW-0347">Helicase</keyword>
<dbReference type="GO" id="GO:0045025">
    <property type="term" value="C:mitochondrial degradosome"/>
    <property type="evidence" value="ECO:0007669"/>
    <property type="project" value="TreeGrafter"/>
</dbReference>
<dbReference type="FunFam" id="3.40.50.300:FF:001549">
    <property type="entry name" value="SUV3p ATP-dependent RNA helicase"/>
    <property type="match status" value="1"/>
</dbReference>
<dbReference type="PROSITE" id="PS51194">
    <property type="entry name" value="HELICASE_CTER"/>
    <property type="match status" value="1"/>
</dbReference>
<keyword evidence="9" id="KW-0809">Transit peptide</keyword>
<feature type="compositionally biased region" description="Polar residues" evidence="13">
    <location>
        <begin position="802"/>
        <end position="811"/>
    </location>
</feature>
<dbReference type="FunFam" id="3.40.50.300:FF:000269">
    <property type="entry name" value="ATP-dependent RNA helicase SUPV3L1, mitochondrial"/>
    <property type="match status" value="1"/>
</dbReference>
<evidence type="ECO:0000256" key="13">
    <source>
        <dbReference type="SAM" id="MobiDB-lite"/>
    </source>
</evidence>
<dbReference type="InterPro" id="IPR044774">
    <property type="entry name" value="Suv3_DEXQc"/>
</dbReference>
<protein>
    <recommendedName>
        <fullName evidence="12">ATP-dependent RNA helicase SUV3, mitochondrial</fullName>
        <ecNumber evidence="4">3.6.4.13</ecNumber>
    </recommendedName>
</protein>
<dbReference type="GO" id="GO:0003724">
    <property type="term" value="F:RNA helicase activity"/>
    <property type="evidence" value="ECO:0007669"/>
    <property type="project" value="UniProtKB-EC"/>
</dbReference>
<reference evidence="15 16" key="1">
    <citation type="submission" date="2019-06" db="EMBL/GenBank/DDBJ databases">
        <title>Genome Sequence of the Brown Rot Fungal Pathogen Monilinia laxa.</title>
        <authorList>
            <person name="De Miccolis Angelini R.M."/>
            <person name="Landi L."/>
            <person name="Abate D."/>
            <person name="Pollastro S."/>
            <person name="Romanazzi G."/>
            <person name="Faretra F."/>
        </authorList>
    </citation>
    <scope>NUCLEOTIDE SEQUENCE [LARGE SCALE GENOMIC DNA]</scope>
    <source>
        <strain evidence="15 16">Mlax316</strain>
    </source>
</reference>
<comment type="subcellular location">
    <subcellularLocation>
        <location evidence="3">Mitochondrion</location>
    </subcellularLocation>
</comment>
<dbReference type="SUPFAM" id="SSF52540">
    <property type="entry name" value="P-loop containing nucleoside triphosphate hydrolases"/>
    <property type="match status" value="1"/>
</dbReference>
<dbReference type="InterPro" id="IPR055206">
    <property type="entry name" value="DEXQc_SUV3"/>
</dbReference>
<keyword evidence="6" id="KW-0378">Hydrolase</keyword>
<dbReference type="PANTHER" id="PTHR12131">
    <property type="entry name" value="ATP-DEPENDENT RNA AND DNA HELICASE"/>
    <property type="match status" value="1"/>
</dbReference>
<evidence type="ECO:0000256" key="3">
    <source>
        <dbReference type="ARBA" id="ARBA00004173"/>
    </source>
</evidence>
<sequence length="811" mass="90492">MTLVSRRSGKCAFCAFRSLVWLGPSPPRPNGRSFHQSSALARVPTKKKYLGRSPKSPSYEVSDDHAGRSYGGSGKRNDTQGRARTQFQRFEGLILKETKSLRKRLLNGTIYQKPIGETELKGWGLSSKTEFEHKFEKFAKEVAAASKRATERGEIDKISNPIFAKLKDAYIAKDIKGLEEEMKHAFTGFTLSGRFSEKDLANHKRLADFRFPIEWYPATRAMQRTFHLHVGPTNSGKTYHALQRLEAAQSGIYAGPLRLLAHEVYTRFNAKGKACSLITGEERRVPEGEKDLMKSCTVEMVPLNTKVDVAVIDEIQMIGDEERGWAWTQAVLGVQAKEVHLCGEVRTTDLIKQLCAMMGDKLVIHNYERLGKLEVMKTSLNGGARGPGADSIAISKLEKGDAVILFSRMKIHAMKNRIEARHKGKRCAIVYGSLPPETRALQAALFNDPDNEYDFLVASNAIGMGLNLSIKRVILESVERHNGTDIMTLPLSEIKQIAGRAGRYKTANDAVKAGPLDVTDGTPAIPTEPPVGLVTTIRQEDYEVLSRAMSRDAIQMTSAGIFPPASVIERFAEYFPKQTPFSYIMLRLHDIGSLSNQFYLCKLKDQIGISDVIQEFDLTIRDRLIFIAAPVSLRDPGVVGVLKALARCVADNTGGHILDIPELNLELLDVDPDAFDRQKQRVDYVRSIESLHKVITLYLWLSYRFTGVFYSQALAFHIKALVEQKIDSCLAKAEWQEKAKMKALKRNNKLLMALAPEQMQQEGLESAPVGDDFSVVEVSEDVERLSNSETMLEDKASEDIETSSSMEADKV</sequence>
<keyword evidence="16" id="KW-1185">Reference proteome</keyword>
<evidence type="ECO:0000256" key="5">
    <source>
        <dbReference type="ARBA" id="ARBA00022741"/>
    </source>
</evidence>
<comment type="caution">
    <text evidence="15">The sequence shown here is derived from an EMBL/GenBank/DDBJ whole genome shotgun (WGS) entry which is preliminary data.</text>
</comment>
<comment type="cofactor">
    <cofactor evidence="1">
        <name>Mn(2+)</name>
        <dbReference type="ChEBI" id="CHEBI:29035"/>
    </cofactor>
</comment>
<name>A0A5N6K578_MONLA</name>
<evidence type="ECO:0000256" key="7">
    <source>
        <dbReference type="ARBA" id="ARBA00022806"/>
    </source>
</evidence>
<evidence type="ECO:0000256" key="6">
    <source>
        <dbReference type="ARBA" id="ARBA00022801"/>
    </source>
</evidence>
<proteinExistence type="predicted"/>
<dbReference type="Pfam" id="PF12513">
    <property type="entry name" value="SUV3_C"/>
    <property type="match status" value="1"/>
</dbReference>
<dbReference type="InterPro" id="IPR022192">
    <property type="entry name" value="SUV3_C"/>
</dbReference>
<dbReference type="CDD" id="cd18805">
    <property type="entry name" value="SF2_C_suv3"/>
    <property type="match status" value="1"/>
</dbReference>
<dbReference type="PANTHER" id="PTHR12131:SF1">
    <property type="entry name" value="ATP-DEPENDENT RNA HELICASE SUPV3L1, MITOCHONDRIAL-RELATED"/>
    <property type="match status" value="1"/>
</dbReference>
<keyword evidence="10" id="KW-0496">Mitochondrion</keyword>
<dbReference type="FunFam" id="1.20.272.40:FF:000002">
    <property type="entry name" value="ATP-dependent RNA helicase SUV3, mitochondrial"/>
    <property type="match status" value="1"/>
</dbReference>
<organism evidence="15 16">
    <name type="scientific">Monilinia laxa</name>
    <name type="common">Brown rot fungus</name>
    <name type="synonym">Sclerotinia laxa</name>
    <dbReference type="NCBI Taxonomy" id="61186"/>
    <lineage>
        <taxon>Eukaryota</taxon>
        <taxon>Fungi</taxon>
        <taxon>Dikarya</taxon>
        <taxon>Ascomycota</taxon>
        <taxon>Pezizomycotina</taxon>
        <taxon>Leotiomycetes</taxon>
        <taxon>Helotiales</taxon>
        <taxon>Sclerotiniaceae</taxon>
        <taxon>Monilinia</taxon>
    </lineage>
</organism>
<dbReference type="EMBL" id="VIGI01000007">
    <property type="protein sequence ID" value="KAB8297714.1"/>
    <property type="molecule type" value="Genomic_DNA"/>
</dbReference>
<evidence type="ECO:0000256" key="9">
    <source>
        <dbReference type="ARBA" id="ARBA00022946"/>
    </source>
</evidence>
<accession>A0A5N6K578</accession>
<dbReference type="InterPro" id="IPR001650">
    <property type="entry name" value="Helicase_C-like"/>
</dbReference>
<evidence type="ECO:0000259" key="14">
    <source>
        <dbReference type="PROSITE" id="PS51194"/>
    </source>
</evidence>
<evidence type="ECO:0000313" key="16">
    <source>
        <dbReference type="Proteomes" id="UP000326757"/>
    </source>
</evidence>
<evidence type="ECO:0000256" key="11">
    <source>
        <dbReference type="ARBA" id="ARBA00047984"/>
    </source>
</evidence>
<keyword evidence="8" id="KW-0067">ATP-binding</keyword>
<dbReference type="Pfam" id="PF00271">
    <property type="entry name" value="Helicase_C"/>
    <property type="match status" value="1"/>
</dbReference>
<evidence type="ECO:0000256" key="12">
    <source>
        <dbReference type="ARBA" id="ARBA00071444"/>
    </source>
</evidence>
<dbReference type="CDD" id="cd17913">
    <property type="entry name" value="DEXQc_Suv3"/>
    <property type="match status" value="1"/>
</dbReference>
<dbReference type="GO" id="GO:0000965">
    <property type="term" value="P:mitochondrial RNA 3'-end processing"/>
    <property type="evidence" value="ECO:0007669"/>
    <property type="project" value="TreeGrafter"/>
</dbReference>
<dbReference type="Gene3D" id="1.20.272.40">
    <property type="match status" value="1"/>
</dbReference>
<comment type="cofactor">
    <cofactor evidence="2">
        <name>Mg(2+)</name>
        <dbReference type="ChEBI" id="CHEBI:18420"/>
    </cofactor>
</comment>
<dbReference type="InterPro" id="IPR041082">
    <property type="entry name" value="Suv3_C_1"/>
</dbReference>
<dbReference type="OrthoDB" id="6692397at2759"/>
<feature type="compositionally biased region" description="Basic and acidic residues" evidence="13">
    <location>
        <begin position="781"/>
        <end position="798"/>
    </location>
</feature>
<evidence type="ECO:0000256" key="1">
    <source>
        <dbReference type="ARBA" id="ARBA00001936"/>
    </source>
</evidence>
<comment type="catalytic activity">
    <reaction evidence="11">
        <text>ATP + H2O = ADP + phosphate + H(+)</text>
        <dbReference type="Rhea" id="RHEA:13065"/>
        <dbReference type="ChEBI" id="CHEBI:15377"/>
        <dbReference type="ChEBI" id="CHEBI:15378"/>
        <dbReference type="ChEBI" id="CHEBI:30616"/>
        <dbReference type="ChEBI" id="CHEBI:43474"/>
        <dbReference type="ChEBI" id="CHEBI:456216"/>
        <dbReference type="EC" id="3.6.4.13"/>
    </reaction>
</comment>
<dbReference type="GO" id="GO:0005524">
    <property type="term" value="F:ATP binding"/>
    <property type="evidence" value="ECO:0007669"/>
    <property type="project" value="UniProtKB-KW"/>
</dbReference>
<dbReference type="AlphaFoldDB" id="A0A5N6K578"/>
<dbReference type="Pfam" id="PF22527">
    <property type="entry name" value="DEXQc_Suv3"/>
    <property type="match status" value="1"/>
</dbReference>
<dbReference type="InterPro" id="IPR050699">
    <property type="entry name" value="RNA-DNA_Helicase"/>
</dbReference>
<dbReference type="EC" id="3.6.4.13" evidence="4"/>